<accession>A0AAV2RLS7</accession>
<comment type="caution">
    <text evidence="2">The sequence shown here is derived from an EMBL/GenBank/DDBJ whole genome shotgun (WGS) entry which is preliminary data.</text>
</comment>
<name>A0AAV2RLS7_MEGNR</name>
<reference evidence="2 3" key="1">
    <citation type="submission" date="2024-05" db="EMBL/GenBank/DDBJ databases">
        <authorList>
            <person name="Wallberg A."/>
        </authorList>
    </citation>
    <scope>NUCLEOTIDE SEQUENCE [LARGE SCALE GENOMIC DNA]</scope>
</reference>
<evidence type="ECO:0000313" key="2">
    <source>
        <dbReference type="EMBL" id="CAL4131090.1"/>
    </source>
</evidence>
<dbReference type="Proteomes" id="UP001497623">
    <property type="component" value="Unassembled WGS sequence"/>
</dbReference>
<keyword evidence="3" id="KW-1185">Reference proteome</keyword>
<proteinExistence type="predicted"/>
<feature type="compositionally biased region" description="Polar residues" evidence="1">
    <location>
        <begin position="107"/>
        <end position="118"/>
    </location>
</feature>
<dbReference type="EMBL" id="CAXKWB010027003">
    <property type="protein sequence ID" value="CAL4131090.1"/>
    <property type="molecule type" value="Genomic_DNA"/>
</dbReference>
<feature type="compositionally biased region" description="Polar residues" evidence="1">
    <location>
        <begin position="82"/>
        <end position="98"/>
    </location>
</feature>
<feature type="non-terminal residue" evidence="2">
    <location>
        <position position="1"/>
    </location>
</feature>
<evidence type="ECO:0000313" key="3">
    <source>
        <dbReference type="Proteomes" id="UP001497623"/>
    </source>
</evidence>
<sequence length="118" mass="13096">GVRRRTRVVLQQRMYQDEIPGWLREADQQYQTLGHTTRNRESNSQLDATASTLNLCDSDQLQHRDSITETTSQDNYDVIVTASAQSTSNGNPFGTTDPPSSPGFPSFLNQSNNNASSC</sequence>
<evidence type="ECO:0000256" key="1">
    <source>
        <dbReference type="SAM" id="MobiDB-lite"/>
    </source>
</evidence>
<feature type="region of interest" description="Disordered" evidence="1">
    <location>
        <begin position="81"/>
        <end position="118"/>
    </location>
</feature>
<dbReference type="AlphaFoldDB" id="A0AAV2RLS7"/>
<gene>
    <name evidence="2" type="ORF">MNOR_LOCUS26687</name>
</gene>
<organism evidence="2 3">
    <name type="scientific">Meganyctiphanes norvegica</name>
    <name type="common">Northern krill</name>
    <name type="synonym">Thysanopoda norvegica</name>
    <dbReference type="NCBI Taxonomy" id="48144"/>
    <lineage>
        <taxon>Eukaryota</taxon>
        <taxon>Metazoa</taxon>
        <taxon>Ecdysozoa</taxon>
        <taxon>Arthropoda</taxon>
        <taxon>Crustacea</taxon>
        <taxon>Multicrustacea</taxon>
        <taxon>Malacostraca</taxon>
        <taxon>Eumalacostraca</taxon>
        <taxon>Eucarida</taxon>
        <taxon>Euphausiacea</taxon>
        <taxon>Euphausiidae</taxon>
        <taxon>Meganyctiphanes</taxon>
    </lineage>
</organism>
<protein>
    <submittedName>
        <fullName evidence="2">Uncharacterized protein</fullName>
    </submittedName>
</protein>